<proteinExistence type="inferred from homology"/>
<dbReference type="InterPro" id="IPR007712">
    <property type="entry name" value="RelE/ParE_toxin"/>
</dbReference>
<reference evidence="3 4" key="1">
    <citation type="journal article" date="2013" name="J. Microbiol.">
        <title>Mucilaginibacter ginsenosidivorax sp. nov., with ginsenoside converting activity isolated from sediment.</title>
        <authorList>
            <person name="Kim J.K."/>
            <person name="Choi T.E."/>
            <person name="Liu Q.M."/>
            <person name="Park H.Y."/>
            <person name="Yi T.H."/>
            <person name="Yoon M.H."/>
            <person name="Kim S.C."/>
            <person name="Im W.T."/>
        </authorList>
    </citation>
    <scope>NUCLEOTIDE SEQUENCE [LARGE SCALE GENOMIC DNA]</scope>
    <source>
        <strain evidence="3 4">KHI28</strain>
    </source>
</reference>
<dbReference type="AlphaFoldDB" id="A0A5B8W0M8"/>
<dbReference type="Pfam" id="PF05016">
    <property type="entry name" value="ParE_toxin"/>
    <property type="match status" value="1"/>
</dbReference>
<sequence length="102" mass="12102">MVEINWTKQAIKDIDNIAAFISRDSEHYAMIQVQRFFEESVRILERYPRAGKIVREKQDPSIREVLVGSYRVIYKVINKSKIDVLTVHHSKRMLANNPRFKK</sequence>
<dbReference type="InterPro" id="IPR051803">
    <property type="entry name" value="TA_system_RelE-like_toxin"/>
</dbReference>
<comment type="similarity">
    <text evidence="1">Belongs to the RelE toxin family.</text>
</comment>
<evidence type="ECO:0000313" key="4">
    <source>
        <dbReference type="Proteomes" id="UP000321362"/>
    </source>
</evidence>
<dbReference type="OrthoDB" id="5574284at2"/>
<dbReference type="PANTHER" id="PTHR33755:SF5">
    <property type="entry name" value="TYPE II TOXIN-ANTITOXIN SYSTEM RELE_PARE FAMILY TOXIN"/>
    <property type="match status" value="1"/>
</dbReference>
<keyword evidence="2" id="KW-1277">Toxin-antitoxin system</keyword>
<organism evidence="3 4">
    <name type="scientific">Mucilaginibacter ginsenosidivorax</name>
    <dbReference type="NCBI Taxonomy" id="862126"/>
    <lineage>
        <taxon>Bacteria</taxon>
        <taxon>Pseudomonadati</taxon>
        <taxon>Bacteroidota</taxon>
        <taxon>Sphingobacteriia</taxon>
        <taxon>Sphingobacteriales</taxon>
        <taxon>Sphingobacteriaceae</taxon>
        <taxon>Mucilaginibacter</taxon>
    </lineage>
</organism>
<dbReference type="SUPFAM" id="SSF143011">
    <property type="entry name" value="RelE-like"/>
    <property type="match status" value="1"/>
</dbReference>
<name>A0A5B8W0M8_9SPHI</name>
<keyword evidence="4" id="KW-1185">Reference proteome</keyword>
<evidence type="ECO:0000256" key="1">
    <source>
        <dbReference type="ARBA" id="ARBA00006226"/>
    </source>
</evidence>
<dbReference type="EMBL" id="CP042437">
    <property type="protein sequence ID" value="QEC77223.1"/>
    <property type="molecule type" value="Genomic_DNA"/>
</dbReference>
<dbReference type="InterPro" id="IPR035093">
    <property type="entry name" value="RelE/ParE_toxin_dom_sf"/>
</dbReference>
<gene>
    <name evidence="3" type="ORF">FSB76_15185</name>
</gene>
<dbReference type="Gene3D" id="3.30.2310.20">
    <property type="entry name" value="RelE-like"/>
    <property type="match status" value="1"/>
</dbReference>
<evidence type="ECO:0000256" key="2">
    <source>
        <dbReference type="ARBA" id="ARBA00022649"/>
    </source>
</evidence>
<evidence type="ECO:0000313" key="3">
    <source>
        <dbReference type="EMBL" id="QEC77223.1"/>
    </source>
</evidence>
<dbReference type="Proteomes" id="UP000321362">
    <property type="component" value="Chromosome"/>
</dbReference>
<protein>
    <submittedName>
        <fullName evidence="3">Type II toxin-antitoxin system RelE/ParE family toxin</fullName>
    </submittedName>
</protein>
<dbReference type="NCBIfam" id="TIGR02385">
    <property type="entry name" value="RelE_StbE"/>
    <property type="match status" value="1"/>
</dbReference>
<dbReference type="RefSeq" id="WP_147054717.1">
    <property type="nucleotide sequence ID" value="NZ_CP042437.1"/>
</dbReference>
<dbReference type="PANTHER" id="PTHR33755">
    <property type="entry name" value="TOXIN PARE1-RELATED"/>
    <property type="match status" value="1"/>
</dbReference>
<dbReference type="KEGG" id="mgk:FSB76_15185"/>
<accession>A0A5B8W0M8</accession>